<sequence length="163" mass="17406">MRVQVKTSQGGGMFGGGPSSEVTIEATGFETPEAVIAAMHVLAQNGIGEHPTDDDEDTETEMADGPIPPAAFGEETDAPYDETIKSDPTQRLTEPGDAVRLVWPGGESRLFIDNGSAWVSPYVAGLFDEPMTVEYTSSEVTAYVVASQPERGTAYQPFTESQE</sequence>
<dbReference type="Proteomes" id="UP000424003">
    <property type="component" value="Segment"/>
</dbReference>
<dbReference type="GeneID" id="80005579"/>
<proteinExistence type="predicted"/>
<keyword evidence="3" id="KW-1185">Reference proteome</keyword>
<evidence type="ECO:0000313" key="2">
    <source>
        <dbReference type="EMBL" id="QGJ89475.1"/>
    </source>
</evidence>
<accession>A0A649VBR1</accession>
<evidence type="ECO:0000256" key="1">
    <source>
        <dbReference type="SAM" id="MobiDB-lite"/>
    </source>
</evidence>
<feature type="compositionally biased region" description="Acidic residues" evidence="1">
    <location>
        <begin position="52"/>
        <end position="62"/>
    </location>
</feature>
<evidence type="ECO:0000313" key="3">
    <source>
        <dbReference type="Proteomes" id="UP000424003"/>
    </source>
</evidence>
<protein>
    <submittedName>
        <fullName evidence="2">Uncharacterized protein</fullName>
    </submittedName>
</protein>
<dbReference type="RefSeq" id="YP_010751908.1">
    <property type="nucleotide sequence ID" value="NC_073374.1"/>
</dbReference>
<dbReference type="EMBL" id="MN585986">
    <property type="protein sequence ID" value="QGJ89475.1"/>
    <property type="molecule type" value="Genomic_DNA"/>
</dbReference>
<reference evidence="2 3" key="1">
    <citation type="submission" date="2019-10" db="EMBL/GenBank/DDBJ databases">
        <authorList>
            <person name="Mahalingam V.A."/>
            <person name="Aull H.A."/>
            <person name="Garlena R.A."/>
            <person name="Russell D.A."/>
            <person name="Pope W.H."/>
            <person name="Jacobs-Sera D."/>
            <person name="Hatfull G.F."/>
        </authorList>
    </citation>
    <scope>NUCLEOTIDE SEQUENCE [LARGE SCALE GENOMIC DNA]</scope>
</reference>
<name>A0A649VBR1_9CAUD</name>
<feature type="region of interest" description="Disordered" evidence="1">
    <location>
        <begin position="47"/>
        <end position="92"/>
    </location>
</feature>
<dbReference type="KEGG" id="vg:80005579"/>
<gene>
    <name evidence="2" type="primary">72</name>
    <name evidence="2" type="ORF">PBI_ARIADNE_72</name>
</gene>
<organism evidence="2 3">
    <name type="scientific">Microbacterium phage Ariadne</name>
    <dbReference type="NCBI Taxonomy" id="2656546"/>
    <lineage>
        <taxon>Viruses</taxon>
        <taxon>Duplodnaviria</taxon>
        <taxon>Heunggongvirae</taxon>
        <taxon>Uroviricota</taxon>
        <taxon>Caudoviricetes</taxon>
        <taxon>Hodgkinviridae</taxon>
        <taxon>Metamorphoovirus</taxon>
        <taxon>Metamorphoovirus ariadne</taxon>
    </lineage>
</organism>